<dbReference type="EMBL" id="BRXZ01008456">
    <property type="protein sequence ID" value="GMI26568.1"/>
    <property type="molecule type" value="Genomic_DNA"/>
</dbReference>
<feature type="transmembrane region" description="Helical" evidence="1">
    <location>
        <begin position="71"/>
        <end position="91"/>
    </location>
</feature>
<accession>A0A9W7L2T9</accession>
<sequence length="236" mass="26266">MADALLRASLKQHSSSNLLICLIHSIPGYIFWAHLAPGFCSQFLNIVINQAKLGGVEGEEMKKKCDKMNAVMKYLIPMSVIAYAQIYLAHFDTDPSHQKVYSIMYYATHFVLSYWLVNVVALPAASSFKKILEKMPDSSKDEKTKKLENKMAIFLREVGNAGHFNTLCTAAFLFFPFLWDYQTFQLAFAWASSVPILLAASFIVMPVKRGSSKVSPNNATVTGTTTVVSSKTTTVE</sequence>
<reference evidence="2" key="1">
    <citation type="submission" date="2022-07" db="EMBL/GenBank/DDBJ databases">
        <title>Genome analysis of Parmales, a sister group of diatoms, reveals the evolutionary specialization of diatoms from phago-mixotrophs to photoautotrophs.</title>
        <authorList>
            <person name="Ban H."/>
            <person name="Sato S."/>
            <person name="Yoshikawa S."/>
            <person name="Kazumasa Y."/>
            <person name="Nakamura Y."/>
            <person name="Ichinomiya M."/>
            <person name="Saitoh K."/>
            <person name="Sato N."/>
            <person name="Blanc-Mathieu R."/>
            <person name="Endo H."/>
            <person name="Kuwata A."/>
            <person name="Ogata H."/>
        </authorList>
    </citation>
    <scope>NUCLEOTIDE SEQUENCE</scope>
</reference>
<dbReference type="AlphaFoldDB" id="A0A9W7L2T9"/>
<organism evidence="2 3">
    <name type="scientific">Triparma retinervis</name>
    <dbReference type="NCBI Taxonomy" id="2557542"/>
    <lineage>
        <taxon>Eukaryota</taxon>
        <taxon>Sar</taxon>
        <taxon>Stramenopiles</taxon>
        <taxon>Ochrophyta</taxon>
        <taxon>Bolidophyceae</taxon>
        <taxon>Parmales</taxon>
        <taxon>Triparmaceae</taxon>
        <taxon>Triparma</taxon>
    </lineage>
</organism>
<evidence type="ECO:0000313" key="2">
    <source>
        <dbReference type="EMBL" id="GMI26568.1"/>
    </source>
</evidence>
<feature type="transmembrane region" description="Helical" evidence="1">
    <location>
        <begin position="103"/>
        <end position="125"/>
    </location>
</feature>
<dbReference type="Proteomes" id="UP001165082">
    <property type="component" value="Unassembled WGS sequence"/>
</dbReference>
<feature type="transmembrane region" description="Helical" evidence="1">
    <location>
        <begin position="153"/>
        <end position="175"/>
    </location>
</feature>
<keyword evidence="3" id="KW-1185">Reference proteome</keyword>
<comment type="caution">
    <text evidence="2">The sequence shown here is derived from an EMBL/GenBank/DDBJ whole genome shotgun (WGS) entry which is preliminary data.</text>
</comment>
<name>A0A9W7L2T9_9STRA</name>
<dbReference type="OrthoDB" id="189588at2759"/>
<proteinExistence type="predicted"/>
<evidence type="ECO:0000313" key="3">
    <source>
        <dbReference type="Proteomes" id="UP001165082"/>
    </source>
</evidence>
<gene>
    <name evidence="2" type="ORF">TrRE_jg6618</name>
</gene>
<protein>
    <submittedName>
        <fullName evidence="2">Uncharacterized protein</fullName>
    </submittedName>
</protein>
<keyword evidence="1" id="KW-0812">Transmembrane</keyword>
<keyword evidence="1" id="KW-1133">Transmembrane helix</keyword>
<feature type="transmembrane region" description="Helical" evidence="1">
    <location>
        <begin position="187"/>
        <end position="207"/>
    </location>
</feature>
<evidence type="ECO:0000256" key="1">
    <source>
        <dbReference type="SAM" id="Phobius"/>
    </source>
</evidence>
<keyword evidence="1" id="KW-0472">Membrane</keyword>